<dbReference type="Pfam" id="PF21787">
    <property type="entry name" value="TNP-like_RNaseH_N"/>
    <property type="match status" value="1"/>
</dbReference>
<sequence length="511" mass="58778">MVDPYVLPHLEIVIDESLGFTVKVFGSYLPKDHPLYLNHGRTVRKITVSNLLRQLEGYKLFDGVSTMELNGKLYHHVIPLSHDTFGEEEQQFPHKIVFFCVSKVLFAVNVRNSCPVQKYKKIERIKVGQQSLLMLIKAPVSRTDPKQIKLTLQGQRLRCTELEQQLKDMKAQLQKSNIEIDHELSDDFTRIIAKSLSCYEELRNSGVLELPSQRRLKDYQNAIKPDRGFEKGVTDVHKQQMDSYFDVQRNVVLLFDEMKVLNKTTGELIGFRDLGDPDLNFEALEKVDMIATHALAFIVHGVCSDLKFGLAHFATTDNTEAQLMPLFWEAVCILETTCNLWVTAATSDGASPNRRFYRLHKPLDGDADGDVCYRTVNLYAPHRYVYFFSDAPHLVKTTRNCLKSSRSGSNTRYMWNNGQYIMWQHITEIFYQDIDSELKLLPKLTYEDVNLNAYSVMRVDLAAQVLSATATAKLCEMVDSLFDCLNVRSMTEHERKHKPFIAPYTSLNDRR</sequence>
<evidence type="ECO:0000313" key="5">
    <source>
        <dbReference type="Proteomes" id="UP001249851"/>
    </source>
</evidence>
<dbReference type="AlphaFoldDB" id="A0AAD9V5T1"/>
<dbReference type="InterPro" id="IPR048366">
    <property type="entry name" value="TNP-like_GBD"/>
</dbReference>
<feature type="domain" description="Transposable element P transposase-like GTP-binding insertion" evidence="3">
    <location>
        <begin position="393"/>
        <end position="468"/>
    </location>
</feature>
<evidence type="ECO:0008006" key="6">
    <source>
        <dbReference type="Google" id="ProtNLM"/>
    </source>
</evidence>
<keyword evidence="5" id="KW-1185">Reference proteome</keyword>
<proteinExistence type="predicted"/>
<dbReference type="Proteomes" id="UP001249851">
    <property type="component" value="Unassembled WGS sequence"/>
</dbReference>
<reference evidence="4" key="1">
    <citation type="journal article" date="2023" name="G3 (Bethesda)">
        <title>Whole genome assembly and annotation of the endangered Caribbean coral Acropora cervicornis.</title>
        <authorList>
            <person name="Selwyn J.D."/>
            <person name="Vollmer S.V."/>
        </authorList>
    </citation>
    <scope>NUCLEOTIDE SEQUENCE</scope>
    <source>
        <strain evidence="4">K2</strain>
    </source>
</reference>
<dbReference type="InterPro" id="IPR048365">
    <property type="entry name" value="TNP-like_RNaseH_N"/>
</dbReference>
<dbReference type="EMBL" id="JARQWQ010000031">
    <property type="protein sequence ID" value="KAK2561785.1"/>
    <property type="molecule type" value="Genomic_DNA"/>
</dbReference>
<comment type="caution">
    <text evidence="4">The sequence shown here is derived from an EMBL/GenBank/DDBJ whole genome shotgun (WGS) entry which is preliminary data.</text>
</comment>
<name>A0AAD9V5T1_ACRCE</name>
<gene>
    <name evidence="4" type="ORF">P5673_015170</name>
</gene>
<evidence type="ECO:0000259" key="2">
    <source>
        <dbReference type="Pfam" id="PF21787"/>
    </source>
</evidence>
<feature type="coiled-coil region" evidence="1">
    <location>
        <begin position="152"/>
        <end position="179"/>
    </location>
</feature>
<protein>
    <recommendedName>
        <fullName evidence="6">Transposable element P transposase</fullName>
    </recommendedName>
</protein>
<accession>A0AAD9V5T1</accession>
<organism evidence="4 5">
    <name type="scientific">Acropora cervicornis</name>
    <name type="common">Staghorn coral</name>
    <dbReference type="NCBI Taxonomy" id="6130"/>
    <lineage>
        <taxon>Eukaryota</taxon>
        <taxon>Metazoa</taxon>
        <taxon>Cnidaria</taxon>
        <taxon>Anthozoa</taxon>
        <taxon>Hexacorallia</taxon>
        <taxon>Scleractinia</taxon>
        <taxon>Astrocoeniina</taxon>
        <taxon>Acroporidae</taxon>
        <taxon>Acropora</taxon>
    </lineage>
</organism>
<evidence type="ECO:0000259" key="3">
    <source>
        <dbReference type="Pfam" id="PF21788"/>
    </source>
</evidence>
<keyword evidence="1" id="KW-0175">Coiled coil</keyword>
<evidence type="ECO:0000256" key="1">
    <source>
        <dbReference type="SAM" id="Coils"/>
    </source>
</evidence>
<reference evidence="4" key="2">
    <citation type="journal article" date="2023" name="Science">
        <title>Genomic signatures of disease resistance in endangered staghorn corals.</title>
        <authorList>
            <person name="Vollmer S.V."/>
            <person name="Selwyn J.D."/>
            <person name="Despard B.A."/>
            <person name="Roesel C.L."/>
        </authorList>
    </citation>
    <scope>NUCLEOTIDE SEQUENCE</scope>
    <source>
        <strain evidence="4">K2</strain>
    </source>
</reference>
<dbReference type="Pfam" id="PF21788">
    <property type="entry name" value="TNP-like_GBD"/>
    <property type="match status" value="1"/>
</dbReference>
<feature type="domain" description="Transposable element P transposase-like RNase H" evidence="2">
    <location>
        <begin position="227"/>
        <end position="358"/>
    </location>
</feature>
<evidence type="ECO:0000313" key="4">
    <source>
        <dbReference type="EMBL" id="KAK2561785.1"/>
    </source>
</evidence>